<feature type="domain" description="Rrn7/TAF1B N-terminal cyclin" evidence="14">
    <location>
        <begin position="81"/>
        <end position="254"/>
    </location>
</feature>
<evidence type="ECO:0000256" key="5">
    <source>
        <dbReference type="ARBA" id="ARBA00022771"/>
    </source>
</evidence>
<evidence type="ECO:0000256" key="10">
    <source>
        <dbReference type="ARBA" id="ARBA00023242"/>
    </source>
</evidence>
<evidence type="ECO:0000256" key="6">
    <source>
        <dbReference type="ARBA" id="ARBA00022833"/>
    </source>
</evidence>
<organism evidence="16 17">
    <name type="scientific">Pleurodeles waltl</name>
    <name type="common">Iberian ribbed newt</name>
    <dbReference type="NCBI Taxonomy" id="8319"/>
    <lineage>
        <taxon>Eukaryota</taxon>
        <taxon>Metazoa</taxon>
        <taxon>Chordata</taxon>
        <taxon>Craniata</taxon>
        <taxon>Vertebrata</taxon>
        <taxon>Euteleostomi</taxon>
        <taxon>Amphibia</taxon>
        <taxon>Batrachia</taxon>
        <taxon>Caudata</taxon>
        <taxon>Salamandroidea</taxon>
        <taxon>Salamandridae</taxon>
        <taxon>Pleurodelinae</taxon>
        <taxon>Pleurodeles</taxon>
    </lineage>
</organism>
<feature type="domain" description="RRN7-type" evidence="13">
    <location>
        <begin position="11"/>
        <end position="39"/>
    </location>
</feature>
<keyword evidence="8" id="KW-0238">DNA-binding</keyword>
<comment type="caution">
    <text evidence="16">The sequence shown here is derived from an EMBL/GenBank/DDBJ whole genome shotgun (WGS) entry which is preliminary data.</text>
</comment>
<evidence type="ECO:0000259" key="14">
    <source>
        <dbReference type="Pfam" id="PF20644"/>
    </source>
</evidence>
<comment type="subcellular location">
    <subcellularLocation>
        <location evidence="1">Nucleus</location>
        <location evidence="1">Nucleolus</location>
    </subcellularLocation>
</comment>
<dbReference type="AlphaFoldDB" id="A0AAV7RGD0"/>
<evidence type="ECO:0000259" key="15">
    <source>
        <dbReference type="Pfam" id="PF20645"/>
    </source>
</evidence>
<sequence>MEEEETRNYTEACGLCSEINWGLTDEGKFYCKSCHNVIERIKEVDDASVFTANSKSQSISRGLKTRKTLDKGYEWYVCEGFQYILLKQAEALQAIVKCPQLKDEVLCNFWRRYLQKSNQAYTKKPYYEMNRQTAIDSSTSGSEWESELENLLHGGLPFSKHEGVNTSDSSLGQLSSGSKTSASGSTKSYHSGSVDGGVYSTAKQEGLLVMSMPMTLAFCYMTLLWLRESITLSNLLRFVEEGHIPYVNCFQHFPDEMKLYGKDIRIFQVECLPSYTAIKKKMFQLAAFLDLPRFPPVTESCFLHPNLLCIKYLMEANLPDELHSWTCRVVKKTGVGEESFLTFDPVAKSSRMVHYDIQAAAVIIVVLKLLFLLNDKCEWSLSNFVGERNKENEDGVCWFDFRKWYKTMKLSVDEAQKKKEEEFAR</sequence>
<dbReference type="GO" id="GO:0005668">
    <property type="term" value="C:RNA polymerase transcription factor SL1 complex"/>
    <property type="evidence" value="ECO:0007669"/>
    <property type="project" value="TreeGrafter"/>
</dbReference>
<evidence type="ECO:0000259" key="13">
    <source>
        <dbReference type="Pfam" id="PF11781"/>
    </source>
</evidence>
<dbReference type="PANTHER" id="PTHR31576:SF2">
    <property type="entry name" value="TATA BOX-BINDING PROTEIN-ASSOCIATED FACTOR RNA POLYMERASE I SUBUNIT B"/>
    <property type="match status" value="1"/>
</dbReference>
<dbReference type="InterPro" id="IPR048538">
    <property type="entry name" value="Rrn7_cyclin_C"/>
</dbReference>
<evidence type="ECO:0000256" key="3">
    <source>
        <dbReference type="ARBA" id="ARBA00018994"/>
    </source>
</evidence>
<keyword evidence="10" id="KW-0539">Nucleus</keyword>
<dbReference type="GO" id="GO:0070860">
    <property type="term" value="C:RNA polymerase I core factor complex"/>
    <property type="evidence" value="ECO:0007669"/>
    <property type="project" value="InterPro"/>
</dbReference>
<evidence type="ECO:0000313" key="16">
    <source>
        <dbReference type="EMBL" id="KAJ1149913.1"/>
    </source>
</evidence>
<dbReference type="InterPro" id="IPR048540">
    <property type="entry name" value="Rrn7_cyclin_N"/>
</dbReference>
<feature type="domain" description="Rrn7/TAF1B C-terminal cyclin" evidence="15">
    <location>
        <begin position="272"/>
        <end position="422"/>
    </location>
</feature>
<dbReference type="InterPro" id="IPR021752">
    <property type="entry name" value="TF_Rrn7_Zf"/>
</dbReference>
<keyword evidence="7" id="KW-0805">Transcription regulation</keyword>
<feature type="compositionally biased region" description="Low complexity" evidence="12">
    <location>
        <begin position="166"/>
        <end position="188"/>
    </location>
</feature>
<evidence type="ECO:0000256" key="11">
    <source>
        <dbReference type="ARBA" id="ARBA00032500"/>
    </source>
</evidence>
<dbReference type="GO" id="GO:0042790">
    <property type="term" value="P:nucleolar large rRNA transcription by RNA polymerase I"/>
    <property type="evidence" value="ECO:0007669"/>
    <property type="project" value="TreeGrafter"/>
</dbReference>
<evidence type="ECO:0000256" key="9">
    <source>
        <dbReference type="ARBA" id="ARBA00023163"/>
    </source>
</evidence>
<dbReference type="GO" id="GO:0008270">
    <property type="term" value="F:zinc ion binding"/>
    <property type="evidence" value="ECO:0007669"/>
    <property type="project" value="UniProtKB-KW"/>
</dbReference>
<evidence type="ECO:0000256" key="4">
    <source>
        <dbReference type="ARBA" id="ARBA00022723"/>
    </source>
</evidence>
<keyword evidence="9" id="KW-0804">Transcription</keyword>
<evidence type="ECO:0000313" key="17">
    <source>
        <dbReference type="Proteomes" id="UP001066276"/>
    </source>
</evidence>
<protein>
    <recommendedName>
        <fullName evidence="3">TATA box-binding protein-associated factor RNA polymerase I subunit B</fullName>
    </recommendedName>
    <alternativeName>
        <fullName evidence="11">TATA box-binding protein-associated factor 1B</fullName>
    </alternativeName>
</protein>
<evidence type="ECO:0000256" key="1">
    <source>
        <dbReference type="ARBA" id="ARBA00004604"/>
    </source>
</evidence>
<dbReference type="InterPro" id="IPR033599">
    <property type="entry name" value="TAF1B/Rrn7"/>
</dbReference>
<dbReference type="PANTHER" id="PTHR31576">
    <property type="entry name" value="TATA BOX-BINDING PROTEIN-ASSOCIATED FACTOR RNA POLYMERASE I SUBUNIT B"/>
    <property type="match status" value="1"/>
</dbReference>
<evidence type="ECO:0000256" key="12">
    <source>
        <dbReference type="SAM" id="MobiDB-lite"/>
    </source>
</evidence>
<evidence type="ECO:0000256" key="2">
    <source>
        <dbReference type="ARBA" id="ARBA00006899"/>
    </source>
</evidence>
<keyword evidence="6" id="KW-0862">Zinc</keyword>
<evidence type="ECO:0000256" key="7">
    <source>
        <dbReference type="ARBA" id="ARBA00023015"/>
    </source>
</evidence>
<proteinExistence type="inferred from homology"/>
<reference evidence="16" key="1">
    <citation type="journal article" date="2022" name="bioRxiv">
        <title>Sequencing and chromosome-scale assembly of the giantPleurodeles waltlgenome.</title>
        <authorList>
            <person name="Brown T."/>
            <person name="Elewa A."/>
            <person name="Iarovenko S."/>
            <person name="Subramanian E."/>
            <person name="Araus A.J."/>
            <person name="Petzold A."/>
            <person name="Susuki M."/>
            <person name="Suzuki K.-i.T."/>
            <person name="Hayashi T."/>
            <person name="Toyoda A."/>
            <person name="Oliveira C."/>
            <person name="Osipova E."/>
            <person name="Leigh N.D."/>
            <person name="Simon A."/>
            <person name="Yun M.H."/>
        </authorList>
    </citation>
    <scope>NUCLEOTIDE SEQUENCE</scope>
    <source>
        <strain evidence="16">20211129_DDA</strain>
        <tissue evidence="16">Liver</tissue>
    </source>
</reference>
<keyword evidence="4" id="KW-0479">Metal-binding</keyword>
<comment type="similarity">
    <text evidence="2">Belongs to the RRN7/TAF1B family.</text>
</comment>
<feature type="region of interest" description="Disordered" evidence="12">
    <location>
        <begin position="163"/>
        <end position="192"/>
    </location>
</feature>
<dbReference type="Pfam" id="PF11781">
    <property type="entry name" value="Zn_ribbon_RRN7"/>
    <property type="match status" value="1"/>
</dbReference>
<dbReference type="Pfam" id="PF20644">
    <property type="entry name" value="Rrn7_cyclin_N"/>
    <property type="match status" value="1"/>
</dbReference>
<dbReference type="Proteomes" id="UP001066276">
    <property type="component" value="Chromosome 5"/>
</dbReference>
<evidence type="ECO:0000256" key="8">
    <source>
        <dbReference type="ARBA" id="ARBA00023125"/>
    </source>
</evidence>
<dbReference type="GO" id="GO:0001164">
    <property type="term" value="F:RNA polymerase I core promoter sequence-specific DNA binding"/>
    <property type="evidence" value="ECO:0007669"/>
    <property type="project" value="InterPro"/>
</dbReference>
<gene>
    <name evidence="16" type="ORF">NDU88_002712</name>
</gene>
<keyword evidence="5" id="KW-0863">Zinc-finger</keyword>
<accession>A0AAV7RGD0</accession>
<dbReference type="Pfam" id="PF20645">
    <property type="entry name" value="Rrn7_cyclin_C"/>
    <property type="match status" value="1"/>
</dbReference>
<name>A0AAV7RGD0_PLEWA</name>
<keyword evidence="17" id="KW-1185">Reference proteome</keyword>
<dbReference type="EMBL" id="JANPWB010000009">
    <property type="protein sequence ID" value="KAJ1149913.1"/>
    <property type="molecule type" value="Genomic_DNA"/>
</dbReference>